<reference evidence="7" key="2">
    <citation type="submission" date="2023-06" db="EMBL/GenBank/DDBJ databases">
        <authorList>
            <person name="Ma L."/>
            <person name="Liu K.-W."/>
            <person name="Li Z."/>
            <person name="Hsiao Y.-Y."/>
            <person name="Qi Y."/>
            <person name="Fu T."/>
            <person name="Tang G."/>
            <person name="Zhang D."/>
            <person name="Sun W.-H."/>
            <person name="Liu D.-K."/>
            <person name="Li Y."/>
            <person name="Chen G.-Z."/>
            <person name="Liu X.-D."/>
            <person name="Liao X.-Y."/>
            <person name="Jiang Y.-T."/>
            <person name="Yu X."/>
            <person name="Hao Y."/>
            <person name="Huang J."/>
            <person name="Zhao X.-W."/>
            <person name="Ke S."/>
            <person name="Chen Y.-Y."/>
            <person name="Wu W.-L."/>
            <person name="Hsu J.-L."/>
            <person name="Lin Y.-F."/>
            <person name="Huang M.-D."/>
            <person name="Li C.-Y."/>
            <person name="Huang L."/>
            <person name="Wang Z.-W."/>
            <person name="Zhao X."/>
            <person name="Zhong W.-Y."/>
            <person name="Peng D.-H."/>
            <person name="Ahmad S."/>
            <person name="Lan S."/>
            <person name="Zhang J.-S."/>
            <person name="Tsai W.-C."/>
            <person name="Van De Peer Y."/>
            <person name="Liu Z.-J."/>
        </authorList>
    </citation>
    <scope>NUCLEOTIDE SEQUENCE</scope>
    <source>
        <strain evidence="7">SCP</strain>
        <tissue evidence="7">Leaves</tissue>
    </source>
</reference>
<feature type="compositionally biased region" description="Low complexity" evidence="4">
    <location>
        <begin position="199"/>
        <end position="210"/>
    </location>
</feature>
<feature type="domain" description="TFIIS N-terminal" evidence="6">
    <location>
        <begin position="319"/>
        <end position="405"/>
    </location>
</feature>
<dbReference type="InterPro" id="IPR043151">
    <property type="entry name" value="BAH_sf"/>
</dbReference>
<feature type="compositionally biased region" description="Basic and acidic residues" evidence="4">
    <location>
        <begin position="667"/>
        <end position="679"/>
    </location>
</feature>
<comment type="subcellular location">
    <subcellularLocation>
        <location evidence="1 3">Nucleus</location>
    </subcellularLocation>
</comment>
<feature type="region of interest" description="Disordered" evidence="4">
    <location>
        <begin position="1668"/>
        <end position="1694"/>
    </location>
</feature>
<feature type="compositionally biased region" description="Polar residues" evidence="4">
    <location>
        <begin position="1150"/>
        <end position="1167"/>
    </location>
</feature>
<feature type="compositionally biased region" description="Low complexity" evidence="4">
    <location>
        <begin position="1190"/>
        <end position="1199"/>
    </location>
</feature>
<feature type="region of interest" description="Disordered" evidence="4">
    <location>
        <begin position="1088"/>
        <end position="1233"/>
    </location>
</feature>
<feature type="compositionally biased region" description="Polar residues" evidence="4">
    <location>
        <begin position="550"/>
        <end position="562"/>
    </location>
</feature>
<dbReference type="InterPro" id="IPR001025">
    <property type="entry name" value="BAH_dom"/>
</dbReference>
<dbReference type="CDD" id="cd00183">
    <property type="entry name" value="TFIIS_I"/>
    <property type="match status" value="1"/>
</dbReference>
<dbReference type="PANTHER" id="PTHR46548:SF1">
    <property type="entry name" value="BAH AND TFIIS DOMAIN-CONTAINING PROTEIN-RELATED"/>
    <property type="match status" value="1"/>
</dbReference>
<evidence type="ECO:0000313" key="7">
    <source>
        <dbReference type="EMBL" id="KAK1273214.1"/>
    </source>
</evidence>
<feature type="compositionally biased region" description="Polar residues" evidence="4">
    <location>
        <begin position="496"/>
        <end position="509"/>
    </location>
</feature>
<protein>
    <submittedName>
        <fullName evidence="7">Uncharacterized protein</fullName>
    </submittedName>
</protein>
<feature type="region of interest" description="Disordered" evidence="4">
    <location>
        <begin position="176"/>
        <end position="246"/>
    </location>
</feature>
<feature type="domain" description="BAH" evidence="5">
    <location>
        <begin position="37"/>
        <end position="151"/>
    </location>
</feature>
<dbReference type="InterPro" id="IPR017923">
    <property type="entry name" value="TFIIS_N"/>
</dbReference>
<feature type="compositionally biased region" description="Basic and acidic residues" evidence="4">
    <location>
        <begin position="851"/>
        <end position="873"/>
    </location>
</feature>
<evidence type="ECO:0000256" key="2">
    <source>
        <dbReference type="ARBA" id="ARBA00023242"/>
    </source>
</evidence>
<keyword evidence="8" id="KW-1185">Reference proteome</keyword>
<feature type="region of interest" description="Disordered" evidence="4">
    <location>
        <begin position="414"/>
        <end position="448"/>
    </location>
</feature>
<feature type="compositionally biased region" description="Basic and acidic residues" evidence="4">
    <location>
        <begin position="221"/>
        <end position="246"/>
    </location>
</feature>
<feature type="compositionally biased region" description="Low complexity" evidence="4">
    <location>
        <begin position="520"/>
        <end position="534"/>
    </location>
</feature>
<evidence type="ECO:0000256" key="3">
    <source>
        <dbReference type="PROSITE-ProRule" id="PRU00649"/>
    </source>
</evidence>
<dbReference type="PROSITE" id="PS51319">
    <property type="entry name" value="TFIIS_N"/>
    <property type="match status" value="1"/>
</dbReference>
<feature type="compositionally biased region" description="Polar residues" evidence="4">
    <location>
        <begin position="189"/>
        <end position="198"/>
    </location>
</feature>
<feature type="region of interest" description="Disordered" evidence="4">
    <location>
        <begin position="810"/>
        <end position="873"/>
    </location>
</feature>
<dbReference type="SMART" id="SM00439">
    <property type="entry name" value="BAH"/>
    <property type="match status" value="1"/>
</dbReference>
<dbReference type="Pfam" id="PF08711">
    <property type="entry name" value="Med26"/>
    <property type="match status" value="1"/>
</dbReference>
<sequence>MHGREGEGGTPRRRGRHMLSVPPPSVVEVDSFSKDGRKISVGDCALFQAGNSPPFIGLIRWFTSDEENYLKLGVNWLYRPADVKLGKGILLEAAPNEVFYSFHKDEIPAASLLHPCKVAFLPKGIELPSGISSFVCRRVYDIANKCLWWLTDQDYINERQEEVDQLLNKTRLEMHAAVQSGGRSPKPLNGSTPTQQLKSGSDSVQNSSSSYTQQVKGKKRDKSDQGLEPVKRERSVKQEDGDFGQHRLETMIKGEIGKITDKEGGLVNVEAVEKLLHLMQLDAAEKKNDLSGRVLLADVIAATDRIDCLGRFVQLKGVRVLDDWLQEAHKGKTGDGSSPKESDKCVEEFLLTLLRALDKLPVNLQALQTCNIGKSVNNLRSHKNSEIQKKSRSLVDIWKKRVDAEMKINDAKSGSAQTVTWPNKPGFSEIHAGSNKRAGSADIATKSSITQPSACKSLPVKLIHGDAVAKPLSSPNGSLKVPSPLSASSAINLKDSQSKVAGNSGTSELPLTPIKEEKSSSSSQSQNNSQSFSSEQVKNTGSAWKEDVRSSTAGSMNNNANKTSGGTSRHRRSSNGFPGSVVSGSQKETISTKSATLGRSAIASDKTSHSGLTCERAVDIPLGDHANSHRLIVRLPNPGRSPARCGNSGGSFEDPSVVGSRASSPGPHEKHDHIDRKTKVRGEACRANVAADANAESWQSNEVKEGIAYPDEGDRASAAVPDEEGIQNVEEIGKMGGLRAACSSSGSGKGVLTESKSGKPYNSSLSSMHALIESCAVHYEPSASISVGDDIGMNLLASVAAGEMSNSDMASPVGSFGRNSPTNKEPFTSNEVKSRSPHDDPDLQSYGQTDKCVDSHPEKPGENLRHSQVKDEVPDLEQAMMTGDSKDVTMSLEHKHTNNQNGQLPASGTETAKAEGPCLKPDRKPDEVTKDGVSADMLLNRLPLKDTREKGHEGDRANQPHDKWKGSANEQNGDTFVDVKPKIKSSSSEENKMDDCMHEKNVEVGGCDVENPASVKKHEKEVGEEPPSCLAIDGESKKIHVIDEGCGDAFSTSQKMQTVAMNHADDVDNKAEGAVTFSNSALVLHSENVNESSAEKGDKTGAVNCSNPSGNECKERKSMVHPASDDRVTHGKKDGVDEKLEKEATKESRPSTLTCCEDPSSVSNPVTEQRVKRPGLKVSGAEVDERDESASTAEASSLSGTRHDFDLNEGFPVDDGHQADAVTSAAPGGSSSTTHLLSLSHFSITSKPSASPAPITIAAPAKGPFVPFENLLRSKGEPGWRGSAATSAFRPAEPRKVLEMPLSTSDIHPLSDASGIGKQSRFALDIDLNVADEIASEDVVSQTSTQETGRIVNNLNCSGQISLSGHYPVAPVRGGGLDLDLNRVDEGMENTQLPASSSRRVEVPLLPVRPSSSGFPNGEANILRDFDLNNGPVLDEVGSDPAFQRNQLVKTNLPFLPPVAAGLRMSNAELGSLSSWFPPGTSYTAGGIPSFFPERGDQQPYSMRIMGPPPPAATYSSDLYRGSVLSSSPAMSFPPAAAFPYGNFPFGSSFPLASTSFSSGPTMYNMDTSSGGGVCFPAIPPQIVGPGSAVSTHYPRPHVISLSEGTASGGSEGSRKWGRQVLDLNAGPGSMDAEGRDDRLPTVPRQQLSVAGSQAFVEEQGRIYQVAAGAGSKRKEPEGGWDAERFTYKQSMWQ</sequence>
<evidence type="ECO:0000256" key="4">
    <source>
        <dbReference type="SAM" id="MobiDB-lite"/>
    </source>
</evidence>
<dbReference type="PANTHER" id="PTHR46548">
    <property type="entry name" value="BAH AND TFIIS DOMAIN-CONTAINING PROTEIN-RELATED"/>
    <property type="match status" value="1"/>
</dbReference>
<feature type="compositionally biased region" description="Low complexity" evidence="4">
    <location>
        <begin position="1223"/>
        <end position="1233"/>
    </location>
</feature>
<dbReference type="Gene3D" id="2.30.30.490">
    <property type="match status" value="1"/>
</dbReference>
<feature type="compositionally biased region" description="Basic and acidic residues" evidence="4">
    <location>
        <begin position="943"/>
        <end position="965"/>
    </location>
</feature>
<dbReference type="PROSITE" id="PS51038">
    <property type="entry name" value="BAH"/>
    <property type="match status" value="1"/>
</dbReference>
<keyword evidence="2 3" id="KW-0539">Nucleus</keyword>
<dbReference type="Pfam" id="PF01426">
    <property type="entry name" value="BAH"/>
    <property type="match status" value="1"/>
</dbReference>
<feature type="region of interest" description="Disordered" evidence="4">
    <location>
        <begin position="897"/>
        <end position="974"/>
    </location>
</feature>
<reference evidence="7" key="1">
    <citation type="journal article" date="2023" name="Nat. Commun.">
        <title>Diploid and tetraploid genomes of Acorus and the evolution of monocots.</title>
        <authorList>
            <person name="Ma L."/>
            <person name="Liu K.W."/>
            <person name="Li Z."/>
            <person name="Hsiao Y.Y."/>
            <person name="Qi Y."/>
            <person name="Fu T."/>
            <person name="Tang G.D."/>
            <person name="Zhang D."/>
            <person name="Sun W.H."/>
            <person name="Liu D.K."/>
            <person name="Li Y."/>
            <person name="Chen G.Z."/>
            <person name="Liu X.D."/>
            <person name="Liao X.Y."/>
            <person name="Jiang Y.T."/>
            <person name="Yu X."/>
            <person name="Hao Y."/>
            <person name="Huang J."/>
            <person name="Zhao X.W."/>
            <person name="Ke S."/>
            <person name="Chen Y.Y."/>
            <person name="Wu W.L."/>
            <person name="Hsu J.L."/>
            <person name="Lin Y.F."/>
            <person name="Huang M.D."/>
            <person name="Li C.Y."/>
            <person name="Huang L."/>
            <person name="Wang Z.W."/>
            <person name="Zhao X."/>
            <person name="Zhong W.Y."/>
            <person name="Peng D.H."/>
            <person name="Ahmad S."/>
            <person name="Lan S."/>
            <person name="Zhang J.S."/>
            <person name="Tsai W.C."/>
            <person name="Van de Peer Y."/>
            <person name="Liu Z.J."/>
        </authorList>
    </citation>
    <scope>NUCLEOTIDE SEQUENCE</scope>
    <source>
        <strain evidence="7">SCP</strain>
    </source>
</reference>
<name>A0AAV9BAU4_ACOGR</name>
<feature type="compositionally biased region" description="Polar residues" evidence="4">
    <location>
        <begin position="898"/>
        <end position="910"/>
    </location>
</feature>
<evidence type="ECO:0000256" key="1">
    <source>
        <dbReference type="ARBA" id="ARBA00004123"/>
    </source>
</evidence>
<gene>
    <name evidence="7" type="ORF">QJS04_geneDACA013285</name>
</gene>
<feature type="compositionally biased region" description="Basic and acidic residues" evidence="4">
    <location>
        <begin position="1673"/>
        <end position="1687"/>
    </location>
</feature>
<dbReference type="SMART" id="SM00509">
    <property type="entry name" value="TFS2N"/>
    <property type="match status" value="1"/>
</dbReference>
<accession>A0AAV9BAU4</accession>
<dbReference type="GO" id="GO:0005634">
    <property type="term" value="C:nucleus"/>
    <property type="evidence" value="ECO:0007669"/>
    <property type="project" value="UniProtKB-SubCell"/>
</dbReference>
<dbReference type="GO" id="GO:0003682">
    <property type="term" value="F:chromatin binding"/>
    <property type="evidence" value="ECO:0007669"/>
    <property type="project" value="InterPro"/>
</dbReference>
<feature type="compositionally biased region" description="Basic and acidic residues" evidence="4">
    <location>
        <begin position="920"/>
        <end position="930"/>
    </location>
</feature>
<dbReference type="Proteomes" id="UP001179952">
    <property type="component" value="Unassembled WGS sequence"/>
</dbReference>
<feature type="region of interest" description="Disordered" evidence="4">
    <location>
        <begin position="1"/>
        <end position="20"/>
    </location>
</feature>
<feature type="compositionally biased region" description="Basic and acidic residues" evidence="4">
    <location>
        <begin position="1112"/>
        <end position="1149"/>
    </location>
</feature>
<comment type="caution">
    <text evidence="7">The sequence shown here is derived from an EMBL/GenBank/DDBJ whole genome shotgun (WGS) entry which is preliminary data.</text>
</comment>
<feature type="compositionally biased region" description="Basic and acidic residues" evidence="4">
    <location>
        <begin position="832"/>
        <end position="841"/>
    </location>
</feature>
<evidence type="ECO:0000313" key="8">
    <source>
        <dbReference type="Proteomes" id="UP001179952"/>
    </source>
</evidence>
<organism evidence="7 8">
    <name type="scientific">Acorus gramineus</name>
    <name type="common">Dwarf sweet flag</name>
    <dbReference type="NCBI Taxonomy" id="55184"/>
    <lineage>
        <taxon>Eukaryota</taxon>
        <taxon>Viridiplantae</taxon>
        <taxon>Streptophyta</taxon>
        <taxon>Embryophyta</taxon>
        <taxon>Tracheophyta</taxon>
        <taxon>Spermatophyta</taxon>
        <taxon>Magnoliopsida</taxon>
        <taxon>Liliopsida</taxon>
        <taxon>Acoraceae</taxon>
        <taxon>Acorus</taxon>
    </lineage>
</organism>
<feature type="region of interest" description="Disordered" evidence="4">
    <location>
        <begin position="496"/>
        <end position="596"/>
    </location>
</feature>
<evidence type="ECO:0000259" key="6">
    <source>
        <dbReference type="PROSITE" id="PS51319"/>
    </source>
</evidence>
<dbReference type="Gene3D" id="1.20.930.10">
    <property type="entry name" value="Conserved domain common to transcription factors TFIIS, elongin A, CRSP70"/>
    <property type="match status" value="1"/>
</dbReference>
<feature type="region of interest" description="Disordered" evidence="4">
    <location>
        <begin position="638"/>
        <end position="679"/>
    </location>
</feature>
<dbReference type="EMBL" id="JAUJYN010000004">
    <property type="protein sequence ID" value="KAK1273214.1"/>
    <property type="molecule type" value="Genomic_DNA"/>
</dbReference>
<dbReference type="InterPro" id="IPR003617">
    <property type="entry name" value="TFIIS/CRSP70_N_sub"/>
</dbReference>
<dbReference type="InterPro" id="IPR035441">
    <property type="entry name" value="TFIIS/LEDGF_dom_sf"/>
</dbReference>
<proteinExistence type="predicted"/>
<feature type="compositionally biased region" description="Polar residues" evidence="4">
    <location>
        <begin position="817"/>
        <end position="831"/>
    </location>
</feature>
<feature type="compositionally biased region" description="Polar residues" evidence="4">
    <location>
        <begin position="582"/>
        <end position="596"/>
    </location>
</feature>
<evidence type="ECO:0000259" key="5">
    <source>
        <dbReference type="PROSITE" id="PS51038"/>
    </source>
</evidence>
<dbReference type="SUPFAM" id="SSF47676">
    <property type="entry name" value="Conserved domain common to transcription factors TFIIS, elongin A, CRSP70"/>
    <property type="match status" value="1"/>
</dbReference>